<keyword evidence="7" id="KW-0597">Phosphoprotein</keyword>
<keyword evidence="10 22" id="KW-0812">Transmembrane</keyword>
<name>A0AAV9LR49_9SOLN</name>
<comment type="similarity">
    <text evidence="3">Belongs to the RLP family.</text>
</comment>
<dbReference type="Gene3D" id="1.10.510.10">
    <property type="entry name" value="Transferase(Phosphotransferase) domain 1"/>
    <property type="match status" value="1"/>
</dbReference>
<evidence type="ECO:0000256" key="3">
    <source>
        <dbReference type="ARBA" id="ARBA00009592"/>
    </source>
</evidence>
<comment type="catalytic activity">
    <reaction evidence="20">
        <text>L-threonyl-[protein] + ATP = O-phospho-L-threonyl-[protein] + ADP + H(+)</text>
        <dbReference type="Rhea" id="RHEA:46608"/>
        <dbReference type="Rhea" id="RHEA-COMP:11060"/>
        <dbReference type="Rhea" id="RHEA-COMP:11605"/>
        <dbReference type="ChEBI" id="CHEBI:15378"/>
        <dbReference type="ChEBI" id="CHEBI:30013"/>
        <dbReference type="ChEBI" id="CHEBI:30616"/>
        <dbReference type="ChEBI" id="CHEBI:61977"/>
        <dbReference type="ChEBI" id="CHEBI:456216"/>
        <dbReference type="EC" id="2.7.11.1"/>
    </reaction>
</comment>
<dbReference type="Gene3D" id="3.80.10.10">
    <property type="entry name" value="Ribonuclease Inhibitor"/>
    <property type="match status" value="3"/>
</dbReference>
<dbReference type="Pfam" id="PF08263">
    <property type="entry name" value="LRRNT_2"/>
    <property type="match status" value="1"/>
</dbReference>
<organism evidence="25 26">
    <name type="scientific">Solanum pinnatisectum</name>
    <name type="common">tansyleaf nightshade</name>
    <dbReference type="NCBI Taxonomy" id="50273"/>
    <lineage>
        <taxon>Eukaryota</taxon>
        <taxon>Viridiplantae</taxon>
        <taxon>Streptophyta</taxon>
        <taxon>Embryophyta</taxon>
        <taxon>Tracheophyta</taxon>
        <taxon>Spermatophyta</taxon>
        <taxon>Magnoliopsida</taxon>
        <taxon>eudicotyledons</taxon>
        <taxon>Gunneridae</taxon>
        <taxon>Pentapetalae</taxon>
        <taxon>asterids</taxon>
        <taxon>lamiids</taxon>
        <taxon>Solanales</taxon>
        <taxon>Solanaceae</taxon>
        <taxon>Solanoideae</taxon>
        <taxon>Solaneae</taxon>
        <taxon>Solanum</taxon>
    </lineage>
</organism>
<dbReference type="FunFam" id="3.30.200.20:FF:000661">
    <property type="entry name" value="Serine-threonine protein kinase plant-type"/>
    <property type="match status" value="1"/>
</dbReference>
<keyword evidence="26" id="KW-1185">Reference proteome</keyword>
<keyword evidence="14" id="KW-0418">Kinase</keyword>
<evidence type="ECO:0000256" key="6">
    <source>
        <dbReference type="ARBA" id="ARBA00022527"/>
    </source>
</evidence>
<keyword evidence="5" id="KW-1003">Cell membrane</keyword>
<keyword evidence="19" id="KW-0325">Glycoprotein</keyword>
<dbReference type="InterPro" id="IPR003591">
    <property type="entry name" value="Leu-rich_rpt_typical-subtyp"/>
</dbReference>
<dbReference type="FunFam" id="1.10.510.10:FF:000358">
    <property type="entry name" value="Putative leucine-rich repeat receptor-like serine/threonine-protein kinase"/>
    <property type="match status" value="1"/>
</dbReference>
<evidence type="ECO:0000256" key="22">
    <source>
        <dbReference type="SAM" id="Phobius"/>
    </source>
</evidence>
<dbReference type="InterPro" id="IPR001611">
    <property type="entry name" value="Leu-rich_rpt"/>
</dbReference>
<evidence type="ECO:0000256" key="13">
    <source>
        <dbReference type="ARBA" id="ARBA00022741"/>
    </source>
</evidence>
<dbReference type="SUPFAM" id="SSF56112">
    <property type="entry name" value="Protein kinase-like (PK-like)"/>
    <property type="match status" value="1"/>
</dbReference>
<comment type="similarity">
    <text evidence="2">Belongs to the protein kinase superfamily. Ser/Thr protein kinase family.</text>
</comment>
<dbReference type="GO" id="GO:0004674">
    <property type="term" value="F:protein serine/threonine kinase activity"/>
    <property type="evidence" value="ECO:0007669"/>
    <property type="project" value="UniProtKB-KW"/>
</dbReference>
<dbReference type="Proteomes" id="UP001311915">
    <property type="component" value="Unassembled WGS sequence"/>
</dbReference>
<accession>A0AAV9LR49</accession>
<comment type="catalytic activity">
    <reaction evidence="21">
        <text>L-seryl-[protein] + ATP = O-phospho-L-seryl-[protein] + ADP + H(+)</text>
        <dbReference type="Rhea" id="RHEA:17989"/>
        <dbReference type="Rhea" id="RHEA-COMP:9863"/>
        <dbReference type="Rhea" id="RHEA-COMP:11604"/>
        <dbReference type="ChEBI" id="CHEBI:15378"/>
        <dbReference type="ChEBI" id="CHEBI:29999"/>
        <dbReference type="ChEBI" id="CHEBI:30616"/>
        <dbReference type="ChEBI" id="CHEBI:83421"/>
        <dbReference type="ChEBI" id="CHEBI:456216"/>
        <dbReference type="EC" id="2.7.11.1"/>
    </reaction>
</comment>
<dbReference type="SUPFAM" id="SSF52058">
    <property type="entry name" value="L domain-like"/>
    <property type="match status" value="2"/>
</dbReference>
<comment type="subcellular location">
    <subcellularLocation>
        <location evidence="1">Cell membrane</location>
        <topology evidence="1">Single-pass membrane protein</topology>
    </subcellularLocation>
</comment>
<dbReference type="InterPro" id="IPR000719">
    <property type="entry name" value="Prot_kinase_dom"/>
</dbReference>
<keyword evidence="6" id="KW-0723">Serine/threonine-protein kinase</keyword>
<evidence type="ECO:0000256" key="17">
    <source>
        <dbReference type="ARBA" id="ARBA00023136"/>
    </source>
</evidence>
<feature type="transmembrane region" description="Helical" evidence="22">
    <location>
        <begin position="733"/>
        <end position="754"/>
    </location>
</feature>
<keyword evidence="13" id="KW-0547">Nucleotide-binding</keyword>
<dbReference type="EC" id="2.7.11.1" evidence="4"/>
<dbReference type="GO" id="GO:0005524">
    <property type="term" value="F:ATP binding"/>
    <property type="evidence" value="ECO:0007669"/>
    <property type="project" value="UniProtKB-KW"/>
</dbReference>
<evidence type="ECO:0000256" key="5">
    <source>
        <dbReference type="ARBA" id="ARBA00022475"/>
    </source>
</evidence>
<evidence type="ECO:0000256" key="20">
    <source>
        <dbReference type="ARBA" id="ARBA00047899"/>
    </source>
</evidence>
<evidence type="ECO:0000256" key="9">
    <source>
        <dbReference type="ARBA" id="ARBA00022679"/>
    </source>
</evidence>
<dbReference type="GO" id="GO:0009791">
    <property type="term" value="P:post-embryonic development"/>
    <property type="evidence" value="ECO:0007669"/>
    <property type="project" value="UniProtKB-ARBA"/>
</dbReference>
<dbReference type="PANTHER" id="PTHR27008:SF555">
    <property type="entry name" value="PROTEIN KINASE DOMAIN-CONTAINING PROTEIN"/>
    <property type="match status" value="1"/>
</dbReference>
<keyword evidence="16 22" id="KW-1133">Transmembrane helix</keyword>
<dbReference type="Gene3D" id="3.30.200.20">
    <property type="entry name" value="Phosphorylase Kinase, domain 1"/>
    <property type="match status" value="1"/>
</dbReference>
<dbReference type="PROSITE" id="PS50011">
    <property type="entry name" value="PROTEIN_KINASE_DOM"/>
    <property type="match status" value="1"/>
</dbReference>
<keyword evidence="15" id="KW-0067">ATP-binding</keyword>
<reference evidence="25 26" key="1">
    <citation type="submission" date="2023-10" db="EMBL/GenBank/DDBJ databases">
        <title>Genome-Wide Identification Analysis in wild type Solanum Pinnatisectum Reveals Some Genes Defensing Phytophthora Infestans.</title>
        <authorList>
            <person name="Sun C."/>
        </authorList>
    </citation>
    <scope>NUCLEOTIDE SEQUENCE [LARGE SCALE GENOMIC DNA]</scope>
    <source>
        <strain evidence="25">LQN</strain>
        <tissue evidence="25">Leaf</tissue>
    </source>
</reference>
<keyword evidence="12" id="KW-0677">Repeat</keyword>
<feature type="domain" description="Protein kinase" evidence="24">
    <location>
        <begin position="790"/>
        <end position="1071"/>
    </location>
</feature>
<dbReference type="EMBL" id="JAWPEI010000004">
    <property type="protein sequence ID" value="KAK4728184.1"/>
    <property type="molecule type" value="Genomic_DNA"/>
</dbReference>
<comment type="caution">
    <text evidence="25">The sequence shown here is derived from an EMBL/GenBank/DDBJ whole genome shotgun (WGS) entry which is preliminary data.</text>
</comment>
<dbReference type="Pfam" id="PF13855">
    <property type="entry name" value="LRR_8"/>
    <property type="match status" value="2"/>
</dbReference>
<evidence type="ECO:0000256" key="14">
    <source>
        <dbReference type="ARBA" id="ARBA00022777"/>
    </source>
</evidence>
<dbReference type="Pfam" id="PF00560">
    <property type="entry name" value="LRR_1"/>
    <property type="match status" value="5"/>
</dbReference>
<evidence type="ECO:0000259" key="24">
    <source>
        <dbReference type="PROSITE" id="PS50011"/>
    </source>
</evidence>
<evidence type="ECO:0000256" key="15">
    <source>
        <dbReference type="ARBA" id="ARBA00022840"/>
    </source>
</evidence>
<keyword evidence="18" id="KW-0675">Receptor</keyword>
<feature type="chain" id="PRO_5043799073" description="non-specific serine/threonine protein kinase" evidence="23">
    <location>
        <begin position="23"/>
        <end position="1073"/>
    </location>
</feature>
<dbReference type="InterPro" id="IPR011009">
    <property type="entry name" value="Kinase-like_dom_sf"/>
</dbReference>
<evidence type="ECO:0000256" key="16">
    <source>
        <dbReference type="ARBA" id="ARBA00022989"/>
    </source>
</evidence>
<dbReference type="InterPro" id="IPR013210">
    <property type="entry name" value="LRR_N_plant-typ"/>
</dbReference>
<evidence type="ECO:0000256" key="21">
    <source>
        <dbReference type="ARBA" id="ARBA00048679"/>
    </source>
</evidence>
<evidence type="ECO:0000313" key="26">
    <source>
        <dbReference type="Proteomes" id="UP001311915"/>
    </source>
</evidence>
<protein>
    <recommendedName>
        <fullName evidence="4">non-specific serine/threonine protein kinase</fullName>
        <ecNumber evidence="4">2.7.11.1</ecNumber>
    </recommendedName>
</protein>
<keyword evidence="11 23" id="KW-0732">Signal</keyword>
<evidence type="ECO:0000256" key="12">
    <source>
        <dbReference type="ARBA" id="ARBA00022737"/>
    </source>
</evidence>
<evidence type="ECO:0000256" key="2">
    <source>
        <dbReference type="ARBA" id="ARBA00008684"/>
    </source>
</evidence>
<dbReference type="PANTHER" id="PTHR27008">
    <property type="entry name" value="OS04G0122200 PROTEIN"/>
    <property type="match status" value="1"/>
</dbReference>
<dbReference type="FunFam" id="3.80.10.10:FF:000233">
    <property type="entry name" value="Leucine-rich repeat receptor-like protein kinase TDR"/>
    <property type="match status" value="1"/>
</dbReference>
<evidence type="ECO:0000256" key="8">
    <source>
        <dbReference type="ARBA" id="ARBA00022614"/>
    </source>
</evidence>
<keyword evidence="17 22" id="KW-0472">Membrane</keyword>
<feature type="signal peptide" evidence="23">
    <location>
        <begin position="1"/>
        <end position="22"/>
    </location>
</feature>
<dbReference type="PROSITE" id="PS00108">
    <property type="entry name" value="PROTEIN_KINASE_ST"/>
    <property type="match status" value="1"/>
</dbReference>
<dbReference type="InterPro" id="IPR032675">
    <property type="entry name" value="LRR_dom_sf"/>
</dbReference>
<evidence type="ECO:0000256" key="1">
    <source>
        <dbReference type="ARBA" id="ARBA00004162"/>
    </source>
</evidence>
<sequence length="1073" mass="119673">MAARNTIIAFLVLLTYLSVTNASNITTDEASLLAFKAHITSDPNEMLSKNWTKGTHICNWIGISCSKKHQRVTSLVLKSFGFRGSIATDIGNLSFLNFLDIGNNSFHGQIPDEIGRLRRLKYLYLQMNNLTGQIPQSLGFLTRLQVLHLSENRLFGNVPLSIFSVSSLKDIDLSQNYELTGSLPNEICTNLPVLEYISLQDNQFVGELPKGLNKCTKLEVLSLSYNKFTGNLPRDMWNMSKVQELFIGWNNFTGDIPTEMNLPSIQKLSLRRNELVGTLPPSLGNLSTLVMIDIGENKIHGNIPPQLGHLSSLEGLYLGSNALSGEVPVRIFNISSLKVIALAANTLSGKLPSNLGYSLPNLEGLYLGINNFSGTLPSSISNATNLKFLDLGRNMFSGNVPIDLGINLQQIQSINFQRNMLTNDPSSTGEISFLNSFSHCKYLKFLMIGDNQFNGILPKSSLTNMGEIPVEIGNWINLSWLTLGANEFIGPIPQELGNLKKLQTLRLYENKLDGIIPERLCEMKELYYFDLRRNQITGQVLGCLGNISLLRYIYFDSNNLSSSVPLNFWSNKDISVVSLSFNQLTGPLASEIGNMGGLSELYLSRNELFGSIPSTIVQLQKLVILALDMNRLDGAIPKSFENMVSLEYLDLSQNNLTDRIPESLTKLEHLNYLNVSYNGLSGEIPDGGPFGNFTAESFIGNAELCGLPRFQVKVCEIQNNVRRGNRKKTVLKFVLGPVAAGGLVIGVLGMIWLLNYRKRNIQLIPLTDWYDQLSHKRFSYYEIVRGTNNFDESNLIGKGSLGMVYKGTFTNGTIAAVKVFNAQVQDAFKRFDLECKVLRNIRHRNLVKVISSCANLDFKALVLELMPNGDLDYWLYSHNNFLDLIQRLKIMVDVACAVEYLHQGHSLVVVHCDLKPSNILLDGDMVARVSDFGISKLLTAYDPVALTKTLGTIGYMAPEYGSEGIVSTMGDVYSYGILLMETFTRKKPVDDEFVGDLTLKRWVAESYPHRVMDIVDANLFSTHDNEHLIAIESCLRSVVEVALECTVDLPQDRITMNNVRVRLNKIQTQFLGQ</sequence>
<dbReference type="GO" id="GO:0050832">
    <property type="term" value="P:defense response to fungus"/>
    <property type="evidence" value="ECO:0007669"/>
    <property type="project" value="UniProtKB-ARBA"/>
</dbReference>
<dbReference type="FunFam" id="3.80.10.10:FF:000627">
    <property type="entry name" value="Probable leucine-rich repeat receptor-like protein kinase At2g33170"/>
    <property type="match status" value="1"/>
</dbReference>
<dbReference type="FunFam" id="3.80.10.10:FF:000111">
    <property type="entry name" value="LRR receptor-like serine/threonine-protein kinase ERECTA"/>
    <property type="match status" value="1"/>
</dbReference>
<proteinExistence type="inferred from homology"/>
<keyword evidence="9" id="KW-0808">Transferase</keyword>
<dbReference type="SUPFAM" id="SSF52047">
    <property type="entry name" value="RNI-like"/>
    <property type="match status" value="1"/>
</dbReference>
<dbReference type="AlphaFoldDB" id="A0AAV9LR49"/>
<evidence type="ECO:0000256" key="19">
    <source>
        <dbReference type="ARBA" id="ARBA00023180"/>
    </source>
</evidence>
<dbReference type="Pfam" id="PF00069">
    <property type="entry name" value="Pkinase"/>
    <property type="match status" value="1"/>
</dbReference>
<dbReference type="GO" id="GO:0005886">
    <property type="term" value="C:plasma membrane"/>
    <property type="evidence" value="ECO:0007669"/>
    <property type="project" value="UniProtKB-SubCell"/>
</dbReference>
<dbReference type="SMART" id="SM00220">
    <property type="entry name" value="S_TKc"/>
    <property type="match status" value="1"/>
</dbReference>
<dbReference type="InterPro" id="IPR051809">
    <property type="entry name" value="Plant_receptor-like_S/T_kinase"/>
</dbReference>
<dbReference type="PROSITE" id="PS51450">
    <property type="entry name" value="LRR"/>
    <property type="match status" value="1"/>
</dbReference>
<evidence type="ECO:0000256" key="4">
    <source>
        <dbReference type="ARBA" id="ARBA00012513"/>
    </source>
</evidence>
<evidence type="ECO:0000256" key="10">
    <source>
        <dbReference type="ARBA" id="ARBA00022692"/>
    </source>
</evidence>
<evidence type="ECO:0000256" key="7">
    <source>
        <dbReference type="ARBA" id="ARBA00022553"/>
    </source>
</evidence>
<dbReference type="InterPro" id="IPR008271">
    <property type="entry name" value="Ser/Thr_kinase_AS"/>
</dbReference>
<evidence type="ECO:0000313" key="25">
    <source>
        <dbReference type="EMBL" id="KAK4728184.1"/>
    </source>
</evidence>
<evidence type="ECO:0000256" key="18">
    <source>
        <dbReference type="ARBA" id="ARBA00023170"/>
    </source>
</evidence>
<evidence type="ECO:0000256" key="23">
    <source>
        <dbReference type="SAM" id="SignalP"/>
    </source>
</evidence>
<evidence type="ECO:0000256" key="11">
    <source>
        <dbReference type="ARBA" id="ARBA00022729"/>
    </source>
</evidence>
<dbReference type="FunFam" id="3.80.10.10:FF:000383">
    <property type="entry name" value="Leucine-rich repeat receptor protein kinase EMS1"/>
    <property type="match status" value="1"/>
</dbReference>
<gene>
    <name evidence="25" type="ORF">R3W88_021172</name>
</gene>
<keyword evidence="8" id="KW-0433">Leucine-rich repeat</keyword>
<dbReference type="SMART" id="SM00369">
    <property type="entry name" value="LRR_TYP"/>
    <property type="match status" value="10"/>
</dbReference>